<sequence>MRVSSHLYQQNILRNISNGTQAYNDYSVQLATNQRIQKPSDDPLGAVMLLTLNSQLSTLDQYQSNMNQVEYTLGQQETQLSSMTNILYNLVDLTTTAADASMGDEEIGALAQQMSVLFPAVVDLLNAKDGDGRYYFSGSQTDVMPFQQDAAGRYQYMGDSNIRQVAVSEDSKVTSNVTGDAIDPNADFLNQMNDYLNLLTSTPGDATVGDQSRAMIDGINGFLQSLTNQLTQVGATRASLEQIQIGNQDIGVYTQGLKDDISQVNFAETYIKLNETVTSYESTLKVYNRVSAISLFSLI</sequence>
<comment type="subcellular location">
    <subcellularLocation>
        <location evidence="1">Bacterial flagellum</location>
    </subcellularLocation>
    <subcellularLocation>
        <location evidence="2">Secreted</location>
    </subcellularLocation>
</comment>
<reference evidence="8" key="2">
    <citation type="submission" date="2023-07" db="EMBL/GenBank/DDBJ databases">
        <title>Shewanella mangrovi sp. nov., an acetaldehyde- degrading bacterium isolated from mangrove sediment.</title>
        <authorList>
            <person name="Liu Y."/>
        </authorList>
    </citation>
    <scope>NUCLEOTIDE SEQUENCE [LARGE SCALE GENOMIC DNA]</scope>
    <source>
        <strain evidence="8">C32</strain>
    </source>
</reference>
<keyword evidence="8" id="KW-1185">Reference proteome</keyword>
<keyword evidence="7" id="KW-0282">Flagellum</keyword>
<evidence type="ECO:0000256" key="4">
    <source>
        <dbReference type="ARBA" id="ARBA00022525"/>
    </source>
</evidence>
<keyword evidence="4" id="KW-0964">Secreted</keyword>
<dbReference type="Proteomes" id="UP001201549">
    <property type="component" value="Unassembled WGS sequence"/>
</dbReference>
<dbReference type="InterPro" id="IPR001492">
    <property type="entry name" value="Flagellin"/>
</dbReference>
<dbReference type="SUPFAM" id="SSF64518">
    <property type="entry name" value="Phase 1 flagellin"/>
    <property type="match status" value="1"/>
</dbReference>
<reference evidence="7 8" key="1">
    <citation type="submission" date="2022-02" db="EMBL/GenBank/DDBJ databases">
        <authorList>
            <person name="Zhuang L."/>
        </authorList>
    </citation>
    <scope>NUCLEOTIDE SEQUENCE [LARGE SCALE GENOMIC DNA]</scope>
    <source>
        <strain evidence="7 8">C32</strain>
    </source>
</reference>
<dbReference type="EMBL" id="JAKOGG010000002">
    <property type="protein sequence ID" value="MCS4555355.1"/>
    <property type="molecule type" value="Genomic_DNA"/>
</dbReference>
<dbReference type="PANTHER" id="PTHR42792:SF1">
    <property type="entry name" value="FLAGELLAR HOOK-ASSOCIATED PROTEIN 3"/>
    <property type="match status" value="1"/>
</dbReference>
<name>A0ABT2FGB7_9GAMM</name>
<keyword evidence="7" id="KW-0966">Cell projection</keyword>
<keyword evidence="7" id="KW-0969">Cilium</keyword>
<evidence type="ECO:0000313" key="8">
    <source>
        <dbReference type="Proteomes" id="UP001201549"/>
    </source>
</evidence>
<feature type="domain" description="Flagellin N-terminal" evidence="6">
    <location>
        <begin position="3"/>
        <end position="141"/>
    </location>
</feature>
<comment type="caution">
    <text evidence="7">The sequence shown here is derived from an EMBL/GenBank/DDBJ whole genome shotgun (WGS) entry which is preliminary data.</text>
</comment>
<dbReference type="RefSeq" id="WP_238894763.1">
    <property type="nucleotide sequence ID" value="NZ_JAKOGG010000002.1"/>
</dbReference>
<protein>
    <submittedName>
        <fullName evidence="7">Flagellar hook-associated protein FlgL</fullName>
    </submittedName>
</protein>
<evidence type="ECO:0000313" key="7">
    <source>
        <dbReference type="EMBL" id="MCS4555355.1"/>
    </source>
</evidence>
<evidence type="ECO:0000256" key="2">
    <source>
        <dbReference type="ARBA" id="ARBA00004613"/>
    </source>
</evidence>
<keyword evidence="5" id="KW-0975">Bacterial flagellum</keyword>
<dbReference type="Gene3D" id="1.20.1330.10">
    <property type="entry name" value="f41 fragment of flagellin, N-terminal domain"/>
    <property type="match status" value="1"/>
</dbReference>
<dbReference type="NCBIfam" id="TIGR02550">
    <property type="entry name" value="flagell_flgL"/>
    <property type="match status" value="1"/>
</dbReference>
<evidence type="ECO:0000256" key="3">
    <source>
        <dbReference type="ARBA" id="ARBA00005709"/>
    </source>
</evidence>
<dbReference type="Pfam" id="PF00669">
    <property type="entry name" value="Flagellin_N"/>
    <property type="match status" value="1"/>
</dbReference>
<dbReference type="InterPro" id="IPR001029">
    <property type="entry name" value="Flagellin_N"/>
</dbReference>
<evidence type="ECO:0000259" key="6">
    <source>
        <dbReference type="Pfam" id="PF00669"/>
    </source>
</evidence>
<accession>A0ABT2FGB7</accession>
<dbReference type="PANTHER" id="PTHR42792">
    <property type="entry name" value="FLAGELLIN"/>
    <property type="match status" value="1"/>
</dbReference>
<evidence type="ECO:0000256" key="5">
    <source>
        <dbReference type="ARBA" id="ARBA00023143"/>
    </source>
</evidence>
<dbReference type="InterPro" id="IPR013384">
    <property type="entry name" value="Flagell_FlgL"/>
</dbReference>
<proteinExistence type="inferred from homology"/>
<comment type="similarity">
    <text evidence="3">Belongs to the bacterial flagellin family.</text>
</comment>
<evidence type="ECO:0000256" key="1">
    <source>
        <dbReference type="ARBA" id="ARBA00004365"/>
    </source>
</evidence>
<gene>
    <name evidence="7" type="primary">flgL</name>
    <name evidence="7" type="ORF">L9G74_02785</name>
</gene>
<organism evidence="7 8">
    <name type="scientific">Shewanella electrica</name>
    <dbReference type="NCBI Taxonomy" id="515560"/>
    <lineage>
        <taxon>Bacteria</taxon>
        <taxon>Pseudomonadati</taxon>
        <taxon>Pseudomonadota</taxon>
        <taxon>Gammaproteobacteria</taxon>
        <taxon>Alteromonadales</taxon>
        <taxon>Shewanellaceae</taxon>
        <taxon>Shewanella</taxon>
    </lineage>
</organism>